<protein>
    <recommendedName>
        <fullName evidence="1">RNA helicase</fullName>
        <ecNumber evidence="1">3.6.4.13</ecNumber>
    </recommendedName>
</protein>
<proteinExistence type="predicted"/>
<dbReference type="GO" id="GO:0006397">
    <property type="term" value="P:mRNA processing"/>
    <property type="evidence" value="ECO:0007669"/>
    <property type="project" value="UniProtKB-KW"/>
</dbReference>
<dbReference type="PANTHER" id="PTHR18934">
    <property type="entry name" value="ATP-DEPENDENT RNA HELICASE"/>
    <property type="match status" value="1"/>
</dbReference>
<comment type="catalytic activity">
    <reaction evidence="8">
        <text>ATP + H2O = ADP + phosphate + H(+)</text>
        <dbReference type="Rhea" id="RHEA:13065"/>
        <dbReference type="ChEBI" id="CHEBI:15377"/>
        <dbReference type="ChEBI" id="CHEBI:15378"/>
        <dbReference type="ChEBI" id="CHEBI:30616"/>
        <dbReference type="ChEBI" id="CHEBI:43474"/>
        <dbReference type="ChEBI" id="CHEBI:456216"/>
        <dbReference type="EC" id="3.6.4.13"/>
    </reaction>
</comment>
<dbReference type="Proteomes" id="UP001176961">
    <property type="component" value="Unassembled WGS sequence"/>
</dbReference>
<reference evidence="9" key="1">
    <citation type="submission" date="2023-07" db="EMBL/GenBank/DDBJ databases">
        <authorList>
            <consortium name="CYATHOMIX"/>
        </authorList>
    </citation>
    <scope>NUCLEOTIDE SEQUENCE</scope>
    <source>
        <strain evidence="9">N/A</strain>
    </source>
</reference>
<evidence type="ECO:0000313" key="10">
    <source>
        <dbReference type="Proteomes" id="UP001176961"/>
    </source>
</evidence>
<evidence type="ECO:0000256" key="2">
    <source>
        <dbReference type="ARBA" id="ARBA00022664"/>
    </source>
</evidence>
<sequence>MQRAGRAGRNKPEKCLQLFTEKAYQEEMQEQTYPEILRSNLGWVVLQLKKLGIKNLVHFDFTDPPASETPMRALELLDYLAAINDDGELKVRNQDAELEYQLLLARIDFSWESPLKNAQRLINFTPLKKKGQALMELAQVYSTANLPASNKHPS</sequence>
<keyword evidence="2" id="KW-0507">mRNA processing</keyword>
<dbReference type="EMBL" id="CATQJL010000223">
    <property type="protein sequence ID" value="CAJ0597863.1"/>
    <property type="molecule type" value="Genomic_DNA"/>
</dbReference>
<evidence type="ECO:0000256" key="3">
    <source>
        <dbReference type="ARBA" id="ARBA00022741"/>
    </source>
</evidence>
<accession>A0AA36GTI8</accession>
<dbReference type="EC" id="3.6.4.13" evidence="1"/>
<dbReference type="GO" id="GO:0003724">
    <property type="term" value="F:RNA helicase activity"/>
    <property type="evidence" value="ECO:0007669"/>
    <property type="project" value="UniProtKB-EC"/>
</dbReference>
<organism evidence="9 10">
    <name type="scientific">Cylicocyclus nassatus</name>
    <name type="common">Nematode worm</name>
    <dbReference type="NCBI Taxonomy" id="53992"/>
    <lineage>
        <taxon>Eukaryota</taxon>
        <taxon>Metazoa</taxon>
        <taxon>Ecdysozoa</taxon>
        <taxon>Nematoda</taxon>
        <taxon>Chromadorea</taxon>
        <taxon>Rhabditida</taxon>
        <taxon>Rhabditina</taxon>
        <taxon>Rhabditomorpha</taxon>
        <taxon>Strongyloidea</taxon>
        <taxon>Strongylidae</taxon>
        <taxon>Cylicocyclus</taxon>
    </lineage>
</organism>
<dbReference type="AlphaFoldDB" id="A0AA36GTI8"/>
<dbReference type="InterPro" id="IPR027417">
    <property type="entry name" value="P-loop_NTPase"/>
</dbReference>
<dbReference type="GO" id="GO:0016787">
    <property type="term" value="F:hydrolase activity"/>
    <property type="evidence" value="ECO:0007669"/>
    <property type="project" value="UniProtKB-KW"/>
</dbReference>
<evidence type="ECO:0000256" key="1">
    <source>
        <dbReference type="ARBA" id="ARBA00012552"/>
    </source>
</evidence>
<keyword evidence="4" id="KW-0378">Hydrolase</keyword>
<evidence type="ECO:0000256" key="7">
    <source>
        <dbReference type="ARBA" id="ARBA00023187"/>
    </source>
</evidence>
<evidence type="ECO:0000256" key="5">
    <source>
        <dbReference type="ARBA" id="ARBA00022806"/>
    </source>
</evidence>
<dbReference type="GO" id="GO:0005681">
    <property type="term" value="C:spliceosomal complex"/>
    <property type="evidence" value="ECO:0007669"/>
    <property type="project" value="TreeGrafter"/>
</dbReference>
<dbReference type="SUPFAM" id="SSF52540">
    <property type="entry name" value="P-loop containing nucleoside triphosphate hydrolases"/>
    <property type="match status" value="1"/>
</dbReference>
<dbReference type="Gene3D" id="3.40.50.300">
    <property type="entry name" value="P-loop containing nucleotide triphosphate hydrolases"/>
    <property type="match status" value="1"/>
</dbReference>
<keyword evidence="10" id="KW-1185">Reference proteome</keyword>
<dbReference type="PANTHER" id="PTHR18934:SF109">
    <property type="entry name" value="ATP-DEPENDENT RNA HELICASE DHX15 HOMOLOG"/>
    <property type="match status" value="1"/>
</dbReference>
<comment type="caution">
    <text evidence="9">The sequence shown here is derived from an EMBL/GenBank/DDBJ whole genome shotgun (WGS) entry which is preliminary data.</text>
</comment>
<evidence type="ECO:0000256" key="4">
    <source>
        <dbReference type="ARBA" id="ARBA00022801"/>
    </source>
</evidence>
<keyword evidence="5" id="KW-0347">Helicase</keyword>
<name>A0AA36GTI8_CYLNA</name>
<evidence type="ECO:0000313" key="9">
    <source>
        <dbReference type="EMBL" id="CAJ0597863.1"/>
    </source>
</evidence>
<gene>
    <name evidence="9" type="ORF">CYNAS_LOCUS9846</name>
</gene>
<keyword evidence="6" id="KW-0067">ATP-binding</keyword>
<dbReference type="GO" id="GO:0008380">
    <property type="term" value="P:RNA splicing"/>
    <property type="evidence" value="ECO:0007669"/>
    <property type="project" value="UniProtKB-KW"/>
</dbReference>
<keyword evidence="7" id="KW-0508">mRNA splicing</keyword>
<dbReference type="Gene3D" id="1.10.10.2130">
    <property type="entry name" value="DEAH helicase family, winged-helix domain"/>
    <property type="match status" value="1"/>
</dbReference>
<dbReference type="GO" id="GO:0003723">
    <property type="term" value="F:RNA binding"/>
    <property type="evidence" value="ECO:0007669"/>
    <property type="project" value="TreeGrafter"/>
</dbReference>
<evidence type="ECO:0000256" key="6">
    <source>
        <dbReference type="ARBA" id="ARBA00022840"/>
    </source>
</evidence>
<dbReference type="InterPro" id="IPR042035">
    <property type="entry name" value="DEAH_win-hel_dom"/>
</dbReference>
<dbReference type="FunFam" id="1.10.10.2130:FF:000001">
    <property type="entry name" value="Pre-mRNA-splicing factor ATP-dependent RNA helicase"/>
    <property type="match status" value="1"/>
</dbReference>
<keyword evidence="3" id="KW-0547">Nucleotide-binding</keyword>
<evidence type="ECO:0000256" key="8">
    <source>
        <dbReference type="ARBA" id="ARBA00047984"/>
    </source>
</evidence>
<dbReference type="GO" id="GO:0005524">
    <property type="term" value="F:ATP binding"/>
    <property type="evidence" value="ECO:0007669"/>
    <property type="project" value="UniProtKB-KW"/>
</dbReference>